<comment type="caution">
    <text evidence="2">The sequence shown here is derived from an EMBL/GenBank/DDBJ whole genome shotgun (WGS) entry which is preliminary data.</text>
</comment>
<dbReference type="Pfam" id="PF20150">
    <property type="entry name" value="2EXR"/>
    <property type="match status" value="1"/>
</dbReference>
<accession>A0A4Z1IN72</accession>
<evidence type="ECO:0000313" key="3">
    <source>
        <dbReference type="Proteomes" id="UP000297452"/>
    </source>
</evidence>
<dbReference type="AlphaFoldDB" id="A0A4Z1IN72"/>
<dbReference type="PANTHER" id="PTHR35910:SF1">
    <property type="entry name" value="2EXR DOMAIN-CONTAINING PROTEIN"/>
    <property type="match status" value="1"/>
</dbReference>
<gene>
    <name evidence="2" type="ORF">BOTNAR_0108g00070</name>
</gene>
<evidence type="ECO:0000313" key="2">
    <source>
        <dbReference type="EMBL" id="TGO62846.1"/>
    </source>
</evidence>
<feature type="domain" description="2EXR" evidence="1">
    <location>
        <begin position="68"/>
        <end position="133"/>
    </location>
</feature>
<proteinExistence type="predicted"/>
<keyword evidence="3" id="KW-1185">Reference proteome</keyword>
<dbReference type="InterPro" id="IPR045518">
    <property type="entry name" value="2EXR"/>
</dbReference>
<dbReference type="EMBL" id="PQXJ01000108">
    <property type="protein sequence ID" value="TGO62846.1"/>
    <property type="molecule type" value="Genomic_DNA"/>
</dbReference>
<sequence length="430" mass="50016">MANEVISSFVPSWPNQPHIEGGCFLPNDNGTRTPYPETPPQFVLDIVKESYGWTSMLENTQVLKDDKFYLFPKLPFELRKNIWCYSLPGPRVVQLYWVEGKCWSDGEQPVALHVCQESRETALKVYKLAFNCWKIPDFALELVRILRGGISRCDLDLVQHVAVDNVFLSPILWKSSSDTSSKDDHALLSSLFPALRSLTSFVIPSATLPLNSFVALGFIDYSMDIIISSFKETGREFLPWMVENNGIVIPWKVPLGRATWEARISEIWRFIELHDPTVVTLRIVAVGKFERDPKWEFRNKYLNGFIYFEDINCLLYATEELERLLELRDHEYGTYYKFGSWLAQSFYHSKTFARLRMIDEESHVDPIEVYQWKRSCECKCTHTRLVVNPCEEYEELGSFELDEGFDIGVEIRKCLLLKHGSFEPRRTRDV</sequence>
<name>A0A4Z1IN72_9HELO</name>
<protein>
    <recommendedName>
        <fullName evidence="1">2EXR domain-containing protein</fullName>
    </recommendedName>
</protein>
<dbReference type="OrthoDB" id="3557569at2759"/>
<dbReference type="PANTHER" id="PTHR35910">
    <property type="entry name" value="2EXR DOMAIN-CONTAINING PROTEIN"/>
    <property type="match status" value="1"/>
</dbReference>
<dbReference type="Proteomes" id="UP000297452">
    <property type="component" value="Unassembled WGS sequence"/>
</dbReference>
<evidence type="ECO:0000259" key="1">
    <source>
        <dbReference type="Pfam" id="PF20150"/>
    </source>
</evidence>
<reference evidence="2 3" key="1">
    <citation type="submission" date="2017-12" db="EMBL/GenBank/DDBJ databases">
        <title>Comparative genomics of Botrytis spp.</title>
        <authorList>
            <person name="Valero-Jimenez C.A."/>
            <person name="Tapia P."/>
            <person name="Veloso J."/>
            <person name="Silva-Moreno E."/>
            <person name="Staats M."/>
            <person name="Valdes J.H."/>
            <person name="Van Kan J.A.L."/>
        </authorList>
    </citation>
    <scope>NUCLEOTIDE SEQUENCE [LARGE SCALE GENOMIC DNA]</scope>
    <source>
        <strain evidence="2 3">MUCL2120</strain>
    </source>
</reference>
<organism evidence="2 3">
    <name type="scientific">Botryotinia narcissicola</name>
    <dbReference type="NCBI Taxonomy" id="278944"/>
    <lineage>
        <taxon>Eukaryota</taxon>
        <taxon>Fungi</taxon>
        <taxon>Dikarya</taxon>
        <taxon>Ascomycota</taxon>
        <taxon>Pezizomycotina</taxon>
        <taxon>Leotiomycetes</taxon>
        <taxon>Helotiales</taxon>
        <taxon>Sclerotiniaceae</taxon>
        <taxon>Botryotinia</taxon>
    </lineage>
</organism>